<organism evidence="1 2">
    <name type="scientific">Diversispora epigaea</name>
    <dbReference type="NCBI Taxonomy" id="1348612"/>
    <lineage>
        <taxon>Eukaryota</taxon>
        <taxon>Fungi</taxon>
        <taxon>Fungi incertae sedis</taxon>
        <taxon>Mucoromycota</taxon>
        <taxon>Glomeromycotina</taxon>
        <taxon>Glomeromycetes</taxon>
        <taxon>Diversisporales</taxon>
        <taxon>Diversisporaceae</taxon>
        <taxon>Diversispora</taxon>
    </lineage>
</organism>
<gene>
    <name evidence="1" type="ORF">Glove_196g60</name>
</gene>
<dbReference type="EMBL" id="PQFF01000184">
    <property type="protein sequence ID" value="RHZ76522.1"/>
    <property type="molecule type" value="Genomic_DNA"/>
</dbReference>
<dbReference type="AlphaFoldDB" id="A0A397INY6"/>
<evidence type="ECO:0000313" key="2">
    <source>
        <dbReference type="Proteomes" id="UP000266861"/>
    </source>
</evidence>
<name>A0A397INY6_9GLOM</name>
<evidence type="ECO:0008006" key="3">
    <source>
        <dbReference type="Google" id="ProtNLM"/>
    </source>
</evidence>
<proteinExistence type="predicted"/>
<keyword evidence="2" id="KW-1185">Reference proteome</keyword>
<comment type="caution">
    <text evidence="1">The sequence shown here is derived from an EMBL/GenBank/DDBJ whole genome shotgun (WGS) entry which is preliminary data.</text>
</comment>
<evidence type="ECO:0000313" key="1">
    <source>
        <dbReference type="EMBL" id="RHZ76522.1"/>
    </source>
</evidence>
<accession>A0A397INY6</accession>
<dbReference type="OrthoDB" id="194443at2759"/>
<protein>
    <recommendedName>
        <fullName evidence="3">TLDc domain-containing protein</fullName>
    </recommendedName>
</protein>
<sequence length="152" mass="17738">MNNFTQNIYIYDGIVDSENIETKFSLDLMIAANEFEIKELTKKLENDLIETAKILFFSTVKIWEYIIRWGISQNSTLPVDHKEWTKENFTTLKTTLQQCLLISNSIFPYSYLRSINGFIPQTFWDTVLILKVKRTEEIIGGCNSLIWASNHS</sequence>
<reference evidence="1 2" key="1">
    <citation type="submission" date="2018-08" db="EMBL/GenBank/DDBJ databases">
        <title>Genome and evolution of the arbuscular mycorrhizal fungus Diversispora epigaea (formerly Glomus versiforme) and its bacterial endosymbionts.</title>
        <authorList>
            <person name="Sun X."/>
            <person name="Fei Z."/>
            <person name="Harrison M."/>
        </authorList>
    </citation>
    <scope>NUCLEOTIDE SEQUENCE [LARGE SCALE GENOMIC DNA]</scope>
    <source>
        <strain evidence="1 2">IT104</strain>
    </source>
</reference>
<dbReference type="Proteomes" id="UP000266861">
    <property type="component" value="Unassembled WGS sequence"/>
</dbReference>